<dbReference type="GO" id="GO:0098982">
    <property type="term" value="C:GABA-ergic synapse"/>
    <property type="evidence" value="ECO:0007669"/>
    <property type="project" value="Ensembl"/>
</dbReference>
<dbReference type="InterPro" id="IPR048528">
    <property type="entry name" value="Lamp2-like_luminal"/>
</dbReference>
<evidence type="ECO:0000256" key="3">
    <source>
        <dbReference type="ARBA" id="ARBA00004172"/>
    </source>
</evidence>
<keyword evidence="7 22" id="KW-0812">Transmembrane</keyword>
<evidence type="ECO:0000256" key="14">
    <source>
        <dbReference type="ARBA" id="ARBA00023273"/>
    </source>
</evidence>
<dbReference type="Gene3D" id="2.40.160.110">
    <property type="match status" value="1"/>
</dbReference>
<evidence type="ECO:0000256" key="1">
    <source>
        <dbReference type="ARBA" id="ARBA00004151"/>
    </source>
</evidence>
<sequence length="344" mass="37838">MAAGRLPGLLFLLREYRGSRYPPRPSVATRSRVAMRPALLSRGPASAPPAAPASAPAPSRRGSRVPRAAGGAKGGGPPLSSSVSADAAARLAAEQEVENLSGLSPNPEKDIFVVRENRTTCLMAEFAAKFVVPYDVWASNYVDLITEQADIPLSRGAEMKGKCGTNESELEISWLERAYTLKLFFLKEGHNTSRGPEAFWRLSRIQFSYDTSERTYFKDAVSPGKHTASSHRLSALVTPAGKSYECQAQQTISLISSDHQKSVQLLLSEVRIQPFDITADFVFSEEHKCPVDQREQLEETLPLILGLILGLVIVITLCVYHIHHKLTANQVQIPRDRSQYKHMG</sequence>
<dbReference type="GeneTree" id="ENSGT00950000182899"/>
<reference evidence="24" key="1">
    <citation type="submission" date="2020-11" db="EMBL/GenBank/DDBJ databases">
        <title>Gallus gallus (Chicken) genome, bGalGal1, GRCg7b, maternal haplotype autosomes + Z &amp; W.</title>
        <authorList>
            <person name="Warren W."/>
            <person name="Formenti G."/>
            <person name="Fedrigo O."/>
            <person name="Haase B."/>
            <person name="Mountcastle J."/>
            <person name="Balacco J."/>
            <person name="Tracey A."/>
            <person name="Schneider V."/>
            <person name="Okimoto R."/>
            <person name="Cheng H."/>
            <person name="Hawken R."/>
            <person name="Howe K."/>
            <person name="Jarvis E.D."/>
        </authorList>
    </citation>
    <scope>NUCLEOTIDE SEQUENCE [LARGE SCALE GENOMIC DNA]</scope>
    <source>
        <strain evidence="24">Broiler</strain>
    </source>
</reference>
<evidence type="ECO:0000256" key="19">
    <source>
        <dbReference type="ARBA" id="ARBA00074379"/>
    </source>
</evidence>
<dbReference type="GO" id="GO:0031902">
    <property type="term" value="C:late endosome membrane"/>
    <property type="evidence" value="ECO:0000318"/>
    <property type="project" value="GO_Central"/>
</dbReference>
<evidence type="ECO:0000256" key="20">
    <source>
        <dbReference type="ARBA" id="ARBA00076257"/>
    </source>
</evidence>
<evidence type="ECO:0000256" key="9">
    <source>
        <dbReference type="ARBA" id="ARBA00022753"/>
    </source>
</evidence>
<keyword evidence="15" id="KW-0968">Cytoplasmic vesicle</keyword>
<keyword evidence="25" id="KW-1185">Reference proteome</keyword>
<accession>A0A1L1RQ85</accession>
<dbReference type="STRING" id="9031.ENSGALP00000060953"/>
<feature type="region of interest" description="Disordered" evidence="21">
    <location>
        <begin position="19"/>
        <end position="87"/>
    </location>
</feature>
<name>A0A1L1RQ85_CHICK</name>
<evidence type="ECO:0000313" key="25">
    <source>
        <dbReference type="Proteomes" id="UP000000539"/>
    </source>
</evidence>
<comment type="similarity">
    <text evidence="5">Belongs to the LAMP family.</text>
</comment>
<evidence type="ECO:0000256" key="17">
    <source>
        <dbReference type="ARBA" id="ARBA00053950"/>
    </source>
</evidence>
<dbReference type="Ensembl" id="ENSGALT00010044385.1">
    <property type="protein sequence ID" value="ENSGALP00010026414.1"/>
    <property type="gene ID" value="ENSGALG00010018384.1"/>
</dbReference>
<evidence type="ECO:0000256" key="4">
    <source>
        <dbReference type="ARBA" id="ARBA00004279"/>
    </source>
</evidence>
<keyword evidence="12 22" id="KW-0472">Membrane</keyword>
<keyword evidence="13" id="KW-0325">Glycoprotein</keyword>
<keyword evidence="10 22" id="KW-1133">Transmembrane helix</keyword>
<evidence type="ECO:0000259" key="23">
    <source>
        <dbReference type="Pfam" id="PF01299"/>
    </source>
</evidence>
<evidence type="ECO:0000256" key="2">
    <source>
        <dbReference type="ARBA" id="ARBA00004158"/>
    </source>
</evidence>
<dbReference type="GO" id="GO:0032590">
    <property type="term" value="C:dendrite membrane"/>
    <property type="evidence" value="ECO:0007669"/>
    <property type="project" value="Ensembl"/>
</dbReference>
<dbReference type="GO" id="GO:0055038">
    <property type="term" value="C:recycling endosome membrane"/>
    <property type="evidence" value="ECO:0007669"/>
    <property type="project" value="Ensembl"/>
</dbReference>
<dbReference type="GO" id="GO:0099171">
    <property type="term" value="P:presynaptic modulation of chemical synaptic transmission"/>
    <property type="evidence" value="ECO:0007669"/>
    <property type="project" value="Ensembl"/>
</dbReference>
<comment type="function">
    <text evidence="17">Plays a role in short-term synaptic plasticity in a subset of GABAergic neurons in the brain.</text>
</comment>
<evidence type="ECO:0000313" key="24">
    <source>
        <dbReference type="Ensembl" id="ENSGALP00010026414.1"/>
    </source>
</evidence>
<proteinExistence type="inferred from homology"/>
<dbReference type="PANTHER" id="PTHR11506">
    <property type="entry name" value="LYSOSOME-ASSOCIATED MEMBRANE GLYCOPROTEIN"/>
    <property type="match status" value="1"/>
</dbReference>
<dbReference type="GO" id="GO:0032584">
    <property type="term" value="C:growth cone membrane"/>
    <property type="evidence" value="ECO:0007669"/>
    <property type="project" value="UniProtKB-SubCell"/>
</dbReference>
<keyword evidence="14" id="KW-0966">Cell projection</keyword>
<evidence type="ECO:0000256" key="7">
    <source>
        <dbReference type="ARBA" id="ARBA00022692"/>
    </source>
</evidence>
<dbReference type="InParanoid" id="A0A1L1RQ85"/>
<dbReference type="GO" id="GO:0005886">
    <property type="term" value="C:plasma membrane"/>
    <property type="evidence" value="ECO:0000318"/>
    <property type="project" value="GO_Central"/>
</dbReference>
<dbReference type="Bgee" id="ENSGALG00000008918">
    <property type="expression patterns" value="Expressed in brain and 12 other cell types or tissues"/>
</dbReference>
<dbReference type="GO" id="GO:0031901">
    <property type="term" value="C:early endosome membrane"/>
    <property type="evidence" value="ECO:0007669"/>
    <property type="project" value="UniProtKB-SubCell"/>
</dbReference>
<feature type="domain" description="Lysosome-associated membrane glycoprotein 2-like luminal" evidence="23">
    <location>
        <begin position="107"/>
        <end position="277"/>
    </location>
</feature>
<evidence type="ECO:0000256" key="8">
    <source>
        <dbReference type="ARBA" id="ARBA00022729"/>
    </source>
</evidence>
<reference evidence="24" key="2">
    <citation type="submission" date="2025-08" db="UniProtKB">
        <authorList>
            <consortium name="Ensembl"/>
        </authorList>
    </citation>
    <scope>IDENTIFICATION</scope>
    <source>
        <strain evidence="24">broiler</strain>
    </source>
</reference>
<evidence type="ECO:0000256" key="13">
    <source>
        <dbReference type="ARBA" id="ARBA00023180"/>
    </source>
</evidence>
<keyword evidence="9" id="KW-0967">Endosome</keyword>
<feature type="compositionally biased region" description="Low complexity" evidence="21">
    <location>
        <begin position="52"/>
        <end position="70"/>
    </location>
</feature>
<evidence type="ECO:0000256" key="22">
    <source>
        <dbReference type="SAM" id="Phobius"/>
    </source>
</evidence>
<protein>
    <recommendedName>
        <fullName evidence="19">Lysosome-associated membrane glycoprotein 5</fullName>
    </recommendedName>
    <alternativeName>
        <fullName evidence="20">Lysosome-associated membrane protein 5</fullName>
    </alternativeName>
</protein>
<evidence type="ECO:0000256" key="11">
    <source>
        <dbReference type="ARBA" id="ARBA00023018"/>
    </source>
</evidence>
<evidence type="ECO:0000256" key="15">
    <source>
        <dbReference type="ARBA" id="ARBA00023329"/>
    </source>
</evidence>
<evidence type="ECO:0000256" key="10">
    <source>
        <dbReference type="ARBA" id="ARBA00022989"/>
    </source>
</evidence>
<keyword evidence="8" id="KW-0732">Signal</keyword>
<dbReference type="PANTHER" id="PTHR11506:SF35">
    <property type="entry name" value="LYSOSOME-ASSOCIATED MEMBRANE GLYCOPROTEIN 5"/>
    <property type="match status" value="1"/>
</dbReference>
<dbReference type="FunFam" id="2.40.160.110:FF:000002">
    <property type="entry name" value="lysosome-associated membrane glycoprotein 5 isoform X1"/>
    <property type="match status" value="1"/>
</dbReference>
<dbReference type="GO" id="GO:0030672">
    <property type="term" value="C:synaptic vesicle membrane"/>
    <property type="evidence" value="ECO:0007669"/>
    <property type="project" value="UniProtKB-SubCell"/>
</dbReference>
<dbReference type="GO" id="GO:0072594">
    <property type="term" value="P:establishment of protein localization to organelle"/>
    <property type="evidence" value="ECO:0000318"/>
    <property type="project" value="GO_Central"/>
</dbReference>
<organism evidence="24 25">
    <name type="scientific">Gallus gallus</name>
    <name type="common">Chicken</name>
    <dbReference type="NCBI Taxonomy" id="9031"/>
    <lineage>
        <taxon>Eukaryota</taxon>
        <taxon>Metazoa</taxon>
        <taxon>Chordata</taxon>
        <taxon>Craniata</taxon>
        <taxon>Vertebrata</taxon>
        <taxon>Euteleostomi</taxon>
        <taxon>Archelosauria</taxon>
        <taxon>Archosauria</taxon>
        <taxon>Dinosauria</taxon>
        <taxon>Saurischia</taxon>
        <taxon>Theropoda</taxon>
        <taxon>Coelurosauria</taxon>
        <taxon>Aves</taxon>
        <taxon>Neognathae</taxon>
        <taxon>Galloanserae</taxon>
        <taxon>Galliformes</taxon>
        <taxon>Phasianidae</taxon>
        <taxon>Phasianinae</taxon>
        <taxon>Gallus</taxon>
    </lineage>
</organism>
<dbReference type="OrthoDB" id="6248302at2759"/>
<gene>
    <name evidence="24" type="primary">LAMP5</name>
</gene>
<evidence type="ECO:0000256" key="12">
    <source>
        <dbReference type="ARBA" id="ARBA00023136"/>
    </source>
</evidence>
<dbReference type="VEuPathDB" id="HostDB:geneid_416732"/>
<dbReference type="InterPro" id="IPR002000">
    <property type="entry name" value="Lysosome-assoc_membr_glycop"/>
</dbReference>
<evidence type="ECO:0000256" key="18">
    <source>
        <dbReference type="ARBA" id="ARBA00060492"/>
    </source>
</evidence>
<comment type="subcellular location">
    <subcellularLocation>
        <location evidence="4">Cell projection</location>
        <location evidence="4">Dendrite</location>
    </subcellularLocation>
    <subcellularLocation>
        <location evidence="18">Cell projection</location>
        <location evidence="18">Growth cone membrane</location>
        <topology evidence="18">Single-pass type I membrane protein</topology>
    </subcellularLocation>
    <subcellularLocation>
        <location evidence="16">Cytoplasmic vesicle</location>
        <location evidence="16">Secretory vesicle</location>
        <location evidence="16">Synaptic vesicle membrane</location>
        <topology evidence="16">Single-pass type I membrane protein</topology>
    </subcellularLocation>
    <subcellularLocation>
        <location evidence="2">Early endosome membrane</location>
        <topology evidence="2">Single-pass type I membrane protein</topology>
    </subcellularLocation>
    <subcellularLocation>
        <location evidence="1">Endoplasmic reticulum-Golgi intermediate compartment membrane</location>
        <topology evidence="1">Single-pass type I membrane protein</topology>
    </subcellularLocation>
    <subcellularLocation>
        <location evidence="3">Recycling endosome</location>
    </subcellularLocation>
</comment>
<reference evidence="24" key="3">
    <citation type="submission" date="2025-09" db="UniProtKB">
        <authorList>
            <consortium name="Ensembl"/>
        </authorList>
    </citation>
    <scope>IDENTIFICATION</scope>
    <source>
        <strain evidence="24">broiler</strain>
    </source>
</reference>
<dbReference type="Proteomes" id="UP000000539">
    <property type="component" value="Chromosome 3"/>
</dbReference>
<dbReference type="GO" id="GO:0033116">
    <property type="term" value="C:endoplasmic reticulum-Golgi intermediate compartment membrane"/>
    <property type="evidence" value="ECO:0007669"/>
    <property type="project" value="UniProtKB-SubCell"/>
</dbReference>
<dbReference type="Pfam" id="PF01299">
    <property type="entry name" value="Lamp2-like_luminal"/>
    <property type="match status" value="1"/>
</dbReference>
<evidence type="ECO:0000256" key="21">
    <source>
        <dbReference type="SAM" id="MobiDB-lite"/>
    </source>
</evidence>
<evidence type="ECO:0000256" key="5">
    <source>
        <dbReference type="ARBA" id="ARBA00009644"/>
    </source>
</evidence>
<evidence type="ECO:0000256" key="6">
    <source>
        <dbReference type="ARBA" id="ARBA00022475"/>
    </source>
</evidence>
<evidence type="ECO:0000256" key="16">
    <source>
        <dbReference type="ARBA" id="ARBA00029428"/>
    </source>
</evidence>
<keyword evidence="11" id="KW-0770">Synapse</keyword>
<dbReference type="FunCoup" id="A0A1L1RQ85">
    <property type="interactions" value="220"/>
</dbReference>
<keyword evidence="6" id="KW-1003">Cell membrane</keyword>
<dbReference type="AlphaFoldDB" id="A0A1L1RQ85"/>
<dbReference type="GO" id="GO:0005765">
    <property type="term" value="C:lysosomal membrane"/>
    <property type="evidence" value="ECO:0000318"/>
    <property type="project" value="GO_Central"/>
</dbReference>
<feature type="transmembrane region" description="Helical" evidence="22">
    <location>
        <begin position="301"/>
        <end position="322"/>
    </location>
</feature>